<dbReference type="SUPFAM" id="SSF53137">
    <property type="entry name" value="Translational machinery components"/>
    <property type="match status" value="1"/>
</dbReference>
<comment type="similarity">
    <text evidence="1">Belongs to the universal ribosomal protein uL18 family.</text>
</comment>
<evidence type="ECO:0000256" key="3">
    <source>
        <dbReference type="ARBA" id="ARBA00023274"/>
    </source>
</evidence>
<dbReference type="Pfam" id="PF00861">
    <property type="entry name" value="Ribosomal_L18p"/>
    <property type="match status" value="1"/>
</dbReference>
<dbReference type="GO" id="GO:0005840">
    <property type="term" value="C:ribosome"/>
    <property type="evidence" value="ECO:0007669"/>
    <property type="project" value="UniProtKB-KW"/>
</dbReference>
<dbReference type="Gene3D" id="3.30.420.100">
    <property type="match status" value="1"/>
</dbReference>
<feature type="non-terminal residue" evidence="4">
    <location>
        <position position="51"/>
    </location>
</feature>
<dbReference type="GO" id="GO:0003735">
    <property type="term" value="F:structural constituent of ribosome"/>
    <property type="evidence" value="ECO:0007669"/>
    <property type="project" value="InterPro"/>
</dbReference>
<evidence type="ECO:0000313" key="4">
    <source>
        <dbReference type="EMBL" id="SVB48889.1"/>
    </source>
</evidence>
<keyword evidence="3" id="KW-0687">Ribonucleoprotein</keyword>
<evidence type="ECO:0008006" key="5">
    <source>
        <dbReference type="Google" id="ProtNLM"/>
    </source>
</evidence>
<dbReference type="AlphaFoldDB" id="A0A382EEQ3"/>
<accession>A0A382EEQ3</accession>
<name>A0A382EEQ3_9ZZZZ</name>
<proteinExistence type="inferred from homology"/>
<reference evidence="4" key="1">
    <citation type="submission" date="2018-05" db="EMBL/GenBank/DDBJ databases">
        <authorList>
            <person name="Lanie J.A."/>
            <person name="Ng W.-L."/>
            <person name="Kazmierczak K.M."/>
            <person name="Andrzejewski T.M."/>
            <person name="Davidsen T.M."/>
            <person name="Wayne K.J."/>
            <person name="Tettelin H."/>
            <person name="Glass J.I."/>
            <person name="Rusch D."/>
            <person name="Podicherti R."/>
            <person name="Tsui H.-C.T."/>
            <person name="Winkler M.E."/>
        </authorList>
    </citation>
    <scope>NUCLEOTIDE SEQUENCE</scope>
</reference>
<gene>
    <name evidence="4" type="ORF">METZ01_LOCUS201743</name>
</gene>
<evidence type="ECO:0000256" key="1">
    <source>
        <dbReference type="ARBA" id="ARBA00007116"/>
    </source>
</evidence>
<dbReference type="GO" id="GO:1990904">
    <property type="term" value="C:ribonucleoprotein complex"/>
    <property type="evidence" value="ECO:0007669"/>
    <property type="project" value="UniProtKB-KW"/>
</dbReference>
<protein>
    <recommendedName>
        <fullName evidence="5">50S ribosomal protein L18</fullName>
    </recommendedName>
</protein>
<dbReference type="GO" id="GO:0006412">
    <property type="term" value="P:translation"/>
    <property type="evidence" value="ECO:0007669"/>
    <property type="project" value="InterPro"/>
</dbReference>
<sequence length="51" mass="5998">MANNQKKKSASRVRRRFRIRKKVVGTQERPRLVVHRSLRNIEAQIVDDQAG</sequence>
<keyword evidence="2" id="KW-0689">Ribosomal protein</keyword>
<dbReference type="InterPro" id="IPR005484">
    <property type="entry name" value="Ribosomal_uL18_bac/plant/anim"/>
</dbReference>
<evidence type="ECO:0000256" key="2">
    <source>
        <dbReference type="ARBA" id="ARBA00022980"/>
    </source>
</evidence>
<dbReference type="EMBL" id="UINC01044025">
    <property type="protein sequence ID" value="SVB48889.1"/>
    <property type="molecule type" value="Genomic_DNA"/>
</dbReference>
<organism evidence="4">
    <name type="scientific">marine metagenome</name>
    <dbReference type="NCBI Taxonomy" id="408172"/>
    <lineage>
        <taxon>unclassified sequences</taxon>
        <taxon>metagenomes</taxon>
        <taxon>ecological metagenomes</taxon>
    </lineage>
</organism>